<name>A0ABV8R5R4_9FLAO</name>
<proteinExistence type="predicted"/>
<dbReference type="SUPFAM" id="SSF52980">
    <property type="entry name" value="Restriction endonuclease-like"/>
    <property type="match status" value="1"/>
</dbReference>
<comment type="caution">
    <text evidence="2">The sequence shown here is derived from an EMBL/GenBank/DDBJ whole genome shotgun (WGS) entry which is preliminary data.</text>
</comment>
<dbReference type="Proteomes" id="UP001595826">
    <property type="component" value="Unassembled WGS sequence"/>
</dbReference>
<dbReference type="Pfam" id="PF12705">
    <property type="entry name" value="PDDEXK_1"/>
    <property type="match status" value="1"/>
</dbReference>
<dbReference type="SUPFAM" id="SSF52540">
    <property type="entry name" value="P-loop containing nucleoside triphosphate hydrolases"/>
    <property type="match status" value="1"/>
</dbReference>
<dbReference type="InterPro" id="IPR038726">
    <property type="entry name" value="PDDEXK_AddAB-type"/>
</dbReference>
<accession>A0ABV8R5R4</accession>
<evidence type="ECO:0000313" key="3">
    <source>
        <dbReference type="Proteomes" id="UP001595826"/>
    </source>
</evidence>
<reference evidence="3" key="1">
    <citation type="journal article" date="2019" name="Int. J. Syst. Evol. Microbiol.">
        <title>The Global Catalogue of Microorganisms (GCM) 10K type strain sequencing project: providing services to taxonomists for standard genome sequencing and annotation.</title>
        <authorList>
            <consortium name="The Broad Institute Genomics Platform"/>
            <consortium name="The Broad Institute Genome Sequencing Center for Infectious Disease"/>
            <person name="Wu L."/>
            <person name="Ma J."/>
        </authorList>
    </citation>
    <scope>NUCLEOTIDE SEQUENCE [LARGE SCALE GENOMIC DNA]</scope>
    <source>
        <strain evidence="3">CECT 8655</strain>
    </source>
</reference>
<dbReference type="InterPro" id="IPR027417">
    <property type="entry name" value="P-loop_NTPase"/>
</dbReference>
<sequence length="912" mass="106528">MQTFISETLNDVLKNTSSLENAVIILPSQRAKVFVKQDLKDKITIGFLPEILSIEEFIQQVSEIYQIDNIQLLFEFYAIYKKLEKDQISFDTFTSWASTVLQDFNEIDQHLINTDDIFAYIRDIERLRKWSVKGTFKETDLIKDHHSFLEKLNSYYKELYTFLKRKNIGYQGLIYREACNKIDSYLTKNSHKTFSFIGFNALNKAEEFIFQKVLESGSSEIYWDVDETFFNTNHLAGKFIRQYKSEWKYYENKELKTLTSNFNSSKNIEIIGAAKNITQVKYIGEILEKKEKFNNTALVLADETLLPVALSSLPKNINAINITMGYPLKDIPVVNLFSSIFKLFLTQEKLNKSITQQFYFKDVIQFFRQPFIYQKVPNIDEFCNAIAQNNITFITKEEISNLLEKSEFDYKNSILNIFNPFTSIQQFIPVMLDLIDIIKEETVSLEKEYLFRFYTILNQLNTLQKEYHHFSDLKTFFQFFKQITSQESLSFQGEPLKGLQLMGMLETRVLDFETIIIASANEGVLPANFQKNSFIPFDVKIQYGLPTYREKDAIFSYHFFRLTQRAKNIYILYNTENDGFGNGEKSRFVTQLEMLQPNITKKMISPLVIAQKNEQKEIYKNEQILVRLREIAKQGFSPSSLTNYLRNPITFYKQKILKIKEYNDVEETVAANTLGTIVHETLDKLYTPLVGKLLSVEIIKDMMQKSTDIVQHQFKVFFKNGDISTGKNRLIFEVANRFVYNFLNQELKLVSNKKNQLKIIATEEDLASVIHVDGLDFPIKIHGKVDRVDELNGVTRIIDYKTGLVKNTELKISDFSNLRDDKHHKAIQVLLYAFLFTKSKNYDKNKKLTAGVFSFKNLNSQFLSVDFAGVRKPSETNITQDKLEEFLNELKTYIVEIYNKEISFLEPIDAKY</sequence>
<evidence type="ECO:0000259" key="1">
    <source>
        <dbReference type="Pfam" id="PF12705"/>
    </source>
</evidence>
<dbReference type="EMBL" id="JBHSCY010000001">
    <property type="protein sequence ID" value="MFC4267789.1"/>
    <property type="molecule type" value="Genomic_DNA"/>
</dbReference>
<protein>
    <submittedName>
        <fullName evidence="2">PD-(D/E)XK nuclease family protein</fullName>
    </submittedName>
</protein>
<dbReference type="RefSeq" id="WP_377407888.1">
    <property type="nucleotide sequence ID" value="NZ_JBHSCY010000001.1"/>
</dbReference>
<dbReference type="Gene3D" id="3.90.320.10">
    <property type="match status" value="1"/>
</dbReference>
<keyword evidence="3" id="KW-1185">Reference proteome</keyword>
<feature type="domain" description="PD-(D/E)XK endonuclease-like" evidence="1">
    <location>
        <begin position="636"/>
        <end position="903"/>
    </location>
</feature>
<gene>
    <name evidence="2" type="ORF">ACFOWD_02625</name>
</gene>
<dbReference type="InterPro" id="IPR011335">
    <property type="entry name" value="Restrct_endonuc-II-like"/>
</dbReference>
<dbReference type="InterPro" id="IPR011604">
    <property type="entry name" value="PDDEXK-like_dom_sf"/>
</dbReference>
<organism evidence="2 3">
    <name type="scientific">Polaribacter marinivivus</name>
    <dbReference type="NCBI Taxonomy" id="1524260"/>
    <lineage>
        <taxon>Bacteria</taxon>
        <taxon>Pseudomonadati</taxon>
        <taxon>Bacteroidota</taxon>
        <taxon>Flavobacteriia</taxon>
        <taxon>Flavobacteriales</taxon>
        <taxon>Flavobacteriaceae</taxon>
    </lineage>
</organism>
<evidence type="ECO:0000313" key="2">
    <source>
        <dbReference type="EMBL" id="MFC4267789.1"/>
    </source>
</evidence>